<organism evidence="2 3">
    <name type="scientific">Pseudotenacibaculum haliotis</name>
    <dbReference type="NCBI Taxonomy" id="1862138"/>
    <lineage>
        <taxon>Bacteria</taxon>
        <taxon>Pseudomonadati</taxon>
        <taxon>Bacteroidota</taxon>
        <taxon>Flavobacteriia</taxon>
        <taxon>Flavobacteriales</taxon>
        <taxon>Flavobacteriaceae</taxon>
        <taxon>Pseudotenacibaculum</taxon>
    </lineage>
</organism>
<gene>
    <name evidence="2" type="ORF">ACFSRZ_11995</name>
</gene>
<feature type="chain" id="PRO_5046833914" description="Outer membrane protein beta-barrel domain-containing protein" evidence="1">
    <location>
        <begin position="24"/>
        <end position="194"/>
    </location>
</feature>
<keyword evidence="1" id="KW-0732">Signal</keyword>
<evidence type="ECO:0008006" key="4">
    <source>
        <dbReference type="Google" id="ProtNLM"/>
    </source>
</evidence>
<accession>A0ABW5LTH3</accession>
<keyword evidence="3" id="KW-1185">Reference proteome</keyword>
<evidence type="ECO:0000256" key="1">
    <source>
        <dbReference type="SAM" id="SignalP"/>
    </source>
</evidence>
<feature type="signal peptide" evidence="1">
    <location>
        <begin position="1"/>
        <end position="23"/>
    </location>
</feature>
<protein>
    <recommendedName>
        <fullName evidence="4">Outer membrane protein beta-barrel domain-containing protein</fullName>
    </recommendedName>
</protein>
<evidence type="ECO:0000313" key="2">
    <source>
        <dbReference type="EMBL" id="MFD2568100.1"/>
    </source>
</evidence>
<proteinExistence type="predicted"/>
<dbReference type="EMBL" id="JBHULH010000008">
    <property type="protein sequence ID" value="MFD2568100.1"/>
    <property type="molecule type" value="Genomic_DNA"/>
</dbReference>
<name>A0ABW5LTH3_9FLAO</name>
<reference evidence="3" key="1">
    <citation type="journal article" date="2019" name="Int. J. Syst. Evol. Microbiol.">
        <title>The Global Catalogue of Microorganisms (GCM) 10K type strain sequencing project: providing services to taxonomists for standard genome sequencing and annotation.</title>
        <authorList>
            <consortium name="The Broad Institute Genomics Platform"/>
            <consortium name="The Broad Institute Genome Sequencing Center for Infectious Disease"/>
            <person name="Wu L."/>
            <person name="Ma J."/>
        </authorList>
    </citation>
    <scope>NUCLEOTIDE SEQUENCE [LARGE SCALE GENOMIC DNA]</scope>
    <source>
        <strain evidence="3">KCTC 52127</strain>
    </source>
</reference>
<dbReference type="Proteomes" id="UP001597508">
    <property type="component" value="Unassembled WGS sequence"/>
</dbReference>
<dbReference type="RefSeq" id="WP_379666809.1">
    <property type="nucleotide sequence ID" value="NZ_JBHULH010000008.1"/>
</dbReference>
<comment type="caution">
    <text evidence="2">The sequence shown here is derived from an EMBL/GenBank/DDBJ whole genome shotgun (WGS) entry which is preliminary data.</text>
</comment>
<evidence type="ECO:0000313" key="3">
    <source>
        <dbReference type="Proteomes" id="UP001597508"/>
    </source>
</evidence>
<sequence length="194" mass="22436">MKTFLTSIALIFFIVSNCTSLCAQSNSDIKLDRSEGNKWFASFSYGVQMSGIKSEDFVSSNYSPVYKLSFGKWITKDVALRVGYQGRYFRTIADEIRYTYDFYSIEGVLDIRNFFSKEKRDRIYMILLHAGPGLFYHKVYDRINVHGNMGISNVFTMSKRIKLVFDISTIIGWDIYQGDQDILPNTSLGILYKF</sequence>